<dbReference type="Proteomes" id="UP001054252">
    <property type="component" value="Unassembled WGS sequence"/>
</dbReference>
<name>A0AAV5JZN8_9ROSI</name>
<evidence type="ECO:0000313" key="1">
    <source>
        <dbReference type="EMBL" id="GKV17953.1"/>
    </source>
</evidence>
<sequence>MLQDLDKEELPPHMTRVSVTEIKRAQKVEREATDLKGTMRKRMEFLDFD</sequence>
<organism evidence="1 2">
    <name type="scientific">Rubroshorea leprosula</name>
    <dbReference type="NCBI Taxonomy" id="152421"/>
    <lineage>
        <taxon>Eukaryota</taxon>
        <taxon>Viridiplantae</taxon>
        <taxon>Streptophyta</taxon>
        <taxon>Embryophyta</taxon>
        <taxon>Tracheophyta</taxon>
        <taxon>Spermatophyta</taxon>
        <taxon>Magnoliopsida</taxon>
        <taxon>eudicotyledons</taxon>
        <taxon>Gunneridae</taxon>
        <taxon>Pentapetalae</taxon>
        <taxon>rosids</taxon>
        <taxon>malvids</taxon>
        <taxon>Malvales</taxon>
        <taxon>Dipterocarpaceae</taxon>
        <taxon>Rubroshorea</taxon>
    </lineage>
</organism>
<gene>
    <name evidence="1" type="ORF">SLEP1_g28398</name>
</gene>
<protein>
    <submittedName>
        <fullName evidence="1">Uncharacterized protein</fullName>
    </submittedName>
</protein>
<comment type="caution">
    <text evidence="1">The sequence shown here is derived from an EMBL/GenBank/DDBJ whole genome shotgun (WGS) entry which is preliminary data.</text>
</comment>
<dbReference type="EMBL" id="BPVZ01000049">
    <property type="protein sequence ID" value="GKV17953.1"/>
    <property type="molecule type" value="Genomic_DNA"/>
</dbReference>
<reference evidence="1 2" key="1">
    <citation type="journal article" date="2021" name="Commun. Biol.">
        <title>The genome of Shorea leprosula (Dipterocarpaceae) highlights the ecological relevance of drought in aseasonal tropical rainforests.</title>
        <authorList>
            <person name="Ng K.K.S."/>
            <person name="Kobayashi M.J."/>
            <person name="Fawcett J.A."/>
            <person name="Hatakeyama M."/>
            <person name="Paape T."/>
            <person name="Ng C.H."/>
            <person name="Ang C.C."/>
            <person name="Tnah L.H."/>
            <person name="Lee C.T."/>
            <person name="Nishiyama T."/>
            <person name="Sese J."/>
            <person name="O'Brien M.J."/>
            <person name="Copetti D."/>
            <person name="Mohd Noor M.I."/>
            <person name="Ong R.C."/>
            <person name="Putra M."/>
            <person name="Sireger I.Z."/>
            <person name="Indrioko S."/>
            <person name="Kosugi Y."/>
            <person name="Izuno A."/>
            <person name="Isagi Y."/>
            <person name="Lee S.L."/>
            <person name="Shimizu K.K."/>
        </authorList>
    </citation>
    <scope>NUCLEOTIDE SEQUENCE [LARGE SCALE GENOMIC DNA]</scope>
    <source>
        <strain evidence="1">214</strain>
    </source>
</reference>
<dbReference type="AlphaFoldDB" id="A0AAV5JZN8"/>
<accession>A0AAV5JZN8</accession>
<evidence type="ECO:0000313" key="2">
    <source>
        <dbReference type="Proteomes" id="UP001054252"/>
    </source>
</evidence>
<keyword evidence="2" id="KW-1185">Reference proteome</keyword>
<proteinExistence type="predicted"/>